<sequence length="345" mass="38097">MSPGTVATTLVLSFICLATTASNILVFVAVGYSRNLRTVSNTFIVSLSIADILLATVVMIPATLNQVYGHWVLAQGFCSIWASFDVMLCSASVLNVCAISFDRYLAIISPLRYKALMTFRRALLLLAVLWIVAILSSFVPITNGWHNPDVPSLVNLTMFTSEAQCLLIVSLPYALLAGTITIMLPIIIALVLYFKVSEEARRQALFVRTLIAPSRVLLGQDVSSKSVREPFTRKATVTLGVIVGAYVVTWTPFLITNIVDAACTCVPPKLFTAFVWLGYCNSLINPIIYPLLMRDFRKVYMKLLLICCPRLKFLKKKSKEVLQKDIEKAFVNGHSQSNGIKSDSV</sequence>
<dbReference type="SUPFAM" id="SSF81321">
    <property type="entry name" value="Family A G protein-coupled receptor-like"/>
    <property type="match status" value="1"/>
</dbReference>
<dbReference type="PROSITE" id="PS50262">
    <property type="entry name" value="G_PROTEIN_RECEP_F1_2"/>
    <property type="match status" value="1"/>
</dbReference>
<dbReference type="GeneID" id="101861308"/>
<dbReference type="PANTHER" id="PTHR24248:SF66">
    <property type="entry name" value="OCTOPAMINE RECEPTOR BETA-3R"/>
    <property type="match status" value="1"/>
</dbReference>
<feature type="transmembrane region" description="Helical" evidence="10">
    <location>
        <begin position="235"/>
        <end position="259"/>
    </location>
</feature>
<evidence type="ECO:0000256" key="2">
    <source>
        <dbReference type="ARBA" id="ARBA00022475"/>
    </source>
</evidence>
<dbReference type="Pfam" id="PF00001">
    <property type="entry name" value="7tm_1"/>
    <property type="match status" value="1"/>
</dbReference>
<keyword evidence="4 10" id="KW-1133">Transmembrane helix</keyword>
<feature type="transmembrane region" description="Helical" evidence="10">
    <location>
        <begin position="271"/>
        <end position="292"/>
    </location>
</feature>
<evidence type="ECO:0000259" key="11">
    <source>
        <dbReference type="PROSITE" id="PS50262"/>
    </source>
</evidence>
<evidence type="ECO:0000256" key="1">
    <source>
        <dbReference type="ARBA" id="ARBA00004651"/>
    </source>
</evidence>
<keyword evidence="8 9" id="KW-0807">Transducer</keyword>
<evidence type="ECO:0000256" key="6">
    <source>
        <dbReference type="ARBA" id="ARBA00023136"/>
    </source>
</evidence>
<evidence type="ECO:0000256" key="8">
    <source>
        <dbReference type="ARBA" id="ARBA00023224"/>
    </source>
</evidence>
<feature type="domain" description="G-protein coupled receptors family 1 profile" evidence="11">
    <location>
        <begin position="22"/>
        <end position="289"/>
    </location>
</feature>
<keyword evidence="5 9" id="KW-0297">G-protein coupled receptor</keyword>
<evidence type="ECO:0000256" key="5">
    <source>
        <dbReference type="ARBA" id="ARBA00023040"/>
    </source>
</evidence>
<evidence type="ECO:0000256" key="3">
    <source>
        <dbReference type="ARBA" id="ARBA00022692"/>
    </source>
</evidence>
<keyword evidence="3 9" id="KW-0812">Transmembrane</keyword>
<name>A0ABM0K0D2_APLCA</name>
<reference evidence="13" key="1">
    <citation type="submission" date="2025-08" db="UniProtKB">
        <authorList>
            <consortium name="RefSeq"/>
        </authorList>
    </citation>
    <scope>IDENTIFICATION</scope>
</reference>
<keyword evidence="6 10" id="KW-0472">Membrane</keyword>
<dbReference type="PROSITE" id="PS00237">
    <property type="entry name" value="G_PROTEIN_RECEP_F1_1"/>
    <property type="match status" value="1"/>
</dbReference>
<evidence type="ECO:0000256" key="9">
    <source>
        <dbReference type="RuleBase" id="RU000688"/>
    </source>
</evidence>
<organism evidence="12 13">
    <name type="scientific">Aplysia californica</name>
    <name type="common">California sea hare</name>
    <dbReference type="NCBI Taxonomy" id="6500"/>
    <lineage>
        <taxon>Eukaryota</taxon>
        <taxon>Metazoa</taxon>
        <taxon>Spiralia</taxon>
        <taxon>Lophotrochozoa</taxon>
        <taxon>Mollusca</taxon>
        <taxon>Gastropoda</taxon>
        <taxon>Heterobranchia</taxon>
        <taxon>Euthyneura</taxon>
        <taxon>Tectipleura</taxon>
        <taxon>Aplysiida</taxon>
        <taxon>Aplysioidea</taxon>
        <taxon>Aplysiidae</taxon>
        <taxon>Aplysia</taxon>
    </lineage>
</organism>
<dbReference type="PANTHER" id="PTHR24248">
    <property type="entry name" value="ADRENERGIC RECEPTOR-RELATED G-PROTEIN COUPLED RECEPTOR"/>
    <property type="match status" value="1"/>
</dbReference>
<comment type="subcellular location">
    <subcellularLocation>
        <location evidence="1">Cell membrane</location>
        <topology evidence="1">Multi-pass membrane protein</topology>
    </subcellularLocation>
</comment>
<feature type="transmembrane region" description="Helical" evidence="10">
    <location>
        <begin position="80"/>
        <end position="101"/>
    </location>
</feature>
<accession>A0ABM0K0D2</accession>
<evidence type="ECO:0000313" key="12">
    <source>
        <dbReference type="Proteomes" id="UP000694888"/>
    </source>
</evidence>
<gene>
    <name evidence="13" type="primary">LOC101861308</name>
</gene>
<dbReference type="Gene3D" id="1.20.1070.10">
    <property type="entry name" value="Rhodopsin 7-helix transmembrane proteins"/>
    <property type="match status" value="1"/>
</dbReference>
<protein>
    <submittedName>
        <fullName evidence="13">5-hydroxytryptamine receptor 6</fullName>
    </submittedName>
</protein>
<evidence type="ECO:0000256" key="7">
    <source>
        <dbReference type="ARBA" id="ARBA00023170"/>
    </source>
</evidence>
<keyword evidence="2" id="KW-1003">Cell membrane</keyword>
<dbReference type="InterPro" id="IPR000276">
    <property type="entry name" value="GPCR_Rhodpsn"/>
</dbReference>
<dbReference type="SMART" id="SM01381">
    <property type="entry name" value="7TM_GPCR_Srsx"/>
    <property type="match status" value="1"/>
</dbReference>
<feature type="transmembrane region" description="Helical" evidence="10">
    <location>
        <begin position="122"/>
        <end position="146"/>
    </location>
</feature>
<feature type="transmembrane region" description="Helical" evidence="10">
    <location>
        <begin position="42"/>
        <end position="60"/>
    </location>
</feature>
<dbReference type="PRINTS" id="PR00237">
    <property type="entry name" value="GPCRRHODOPSN"/>
</dbReference>
<evidence type="ECO:0000256" key="4">
    <source>
        <dbReference type="ARBA" id="ARBA00022989"/>
    </source>
</evidence>
<dbReference type="Proteomes" id="UP000694888">
    <property type="component" value="Unplaced"/>
</dbReference>
<dbReference type="PRINTS" id="PR01102">
    <property type="entry name" value="5HT6RECEPTR"/>
</dbReference>
<dbReference type="RefSeq" id="XP_005105784.1">
    <property type="nucleotide sequence ID" value="XM_005105727.3"/>
</dbReference>
<evidence type="ECO:0000313" key="13">
    <source>
        <dbReference type="RefSeq" id="XP_005105784.1"/>
    </source>
</evidence>
<keyword evidence="12" id="KW-1185">Reference proteome</keyword>
<comment type="similarity">
    <text evidence="9">Belongs to the G-protein coupled receptor 1 family.</text>
</comment>
<proteinExistence type="inferred from homology"/>
<evidence type="ECO:0000256" key="10">
    <source>
        <dbReference type="SAM" id="Phobius"/>
    </source>
</evidence>
<feature type="transmembrane region" description="Helical" evidence="10">
    <location>
        <begin position="6"/>
        <end position="30"/>
    </location>
</feature>
<keyword evidence="7 9" id="KW-0675">Receptor</keyword>
<feature type="transmembrane region" description="Helical" evidence="10">
    <location>
        <begin position="166"/>
        <end position="194"/>
    </location>
</feature>
<dbReference type="InterPro" id="IPR017452">
    <property type="entry name" value="GPCR_Rhodpsn_7TM"/>
</dbReference>